<organism evidence="2 3">
    <name type="scientific">Claviceps pusilla</name>
    <dbReference type="NCBI Taxonomy" id="123648"/>
    <lineage>
        <taxon>Eukaryota</taxon>
        <taxon>Fungi</taxon>
        <taxon>Dikarya</taxon>
        <taxon>Ascomycota</taxon>
        <taxon>Pezizomycotina</taxon>
        <taxon>Sordariomycetes</taxon>
        <taxon>Hypocreomycetidae</taxon>
        <taxon>Hypocreales</taxon>
        <taxon>Clavicipitaceae</taxon>
        <taxon>Claviceps</taxon>
    </lineage>
</organism>
<gene>
    <name evidence="2" type="ORF">E4U43_005997</name>
</gene>
<dbReference type="InterPro" id="IPR029044">
    <property type="entry name" value="Nucleotide-diphossugar_trans"/>
</dbReference>
<evidence type="ECO:0000313" key="2">
    <source>
        <dbReference type="EMBL" id="KAG6014935.1"/>
    </source>
</evidence>
<dbReference type="PANTHER" id="PTHR31834">
    <property type="entry name" value="INITIATION-SPECIFIC ALPHA-1,6-MANNOSYLTRANSFERASE"/>
    <property type="match status" value="1"/>
</dbReference>
<sequence length="433" mass="49590">MVPRRALRLRPRHLLITTFFFSLFVWVLLVHRRPPLQPIVDEEQLRRQYPLAYKHIHEFQGQGGAWYIPPQWLDKGQTIPTNIVEAVELASRAAKSHHERNIPLSNIPLLVHQKWNTARLNGTKEEIVLFVEQWLKYSMAPAPDSSPMAYFLWDDEGVSALINKYEKDFANDFTELFSPVEQVDIFRIVVCKWFGGIYGDIDTKPLRHPSTWIESSDIAEWTDELTGKSYGLDQKALNRLEHVSEGTRPVNAIWGIECDTDPQTDTHWRYGYTFAVQLTNWALASAPKHPILEYFMERIVQKAAEAKAAALHTTSGSVSQLHYDPLTRTGPAAVTEATSKWLEKHEGLRWNAVTGLNDDGKTKLAGDVLILPITGFSPIREEPSRMGEKSWNHPDARLAHIAMGSWHHTNLVVEIGKFCRAHFGMCKDWPKMW</sequence>
<dbReference type="InterPro" id="IPR007577">
    <property type="entry name" value="GlycoTrfase_DXD_sugar-bd_CS"/>
</dbReference>
<evidence type="ECO:0000313" key="3">
    <source>
        <dbReference type="Proteomes" id="UP000748025"/>
    </source>
</evidence>
<dbReference type="AlphaFoldDB" id="A0A9P7T2F1"/>
<reference evidence="2" key="1">
    <citation type="journal article" date="2020" name="bioRxiv">
        <title>Whole genome comparisons of ergot fungi reveals the divergence and evolution of species within the genus Claviceps are the result of varying mechanisms driving genome evolution and host range expansion.</title>
        <authorList>
            <person name="Wyka S.A."/>
            <person name="Mondo S.J."/>
            <person name="Liu M."/>
            <person name="Dettman J."/>
            <person name="Nalam V."/>
            <person name="Broders K.D."/>
        </authorList>
    </citation>
    <scope>NUCLEOTIDE SEQUENCE</scope>
    <source>
        <strain evidence="2">CCC 602</strain>
    </source>
</reference>
<evidence type="ECO:0000256" key="1">
    <source>
        <dbReference type="ARBA" id="ARBA00009003"/>
    </source>
</evidence>
<name>A0A9P7T2F1_9HYPO</name>
<dbReference type="SUPFAM" id="SSF53448">
    <property type="entry name" value="Nucleotide-diphospho-sugar transferases"/>
    <property type="match status" value="1"/>
</dbReference>
<dbReference type="Gene3D" id="3.90.550.20">
    <property type="match status" value="1"/>
</dbReference>
<proteinExistence type="inferred from homology"/>
<dbReference type="PANTHER" id="PTHR31834:SF10">
    <property type="entry name" value="TRANSFERASE, PUTATIVE (AFU_ORTHOLOGUE AFUA_8G02040)-RELATED"/>
    <property type="match status" value="1"/>
</dbReference>
<comment type="caution">
    <text evidence="2">The sequence shown here is derived from an EMBL/GenBank/DDBJ whole genome shotgun (WGS) entry which is preliminary data.</text>
</comment>
<comment type="similarity">
    <text evidence="1">Belongs to the glycosyltransferase 32 family.</text>
</comment>
<dbReference type="GO" id="GO:0000009">
    <property type="term" value="F:alpha-1,6-mannosyltransferase activity"/>
    <property type="evidence" value="ECO:0007669"/>
    <property type="project" value="InterPro"/>
</dbReference>
<dbReference type="Pfam" id="PF04488">
    <property type="entry name" value="Gly_transf_sug"/>
    <property type="match status" value="1"/>
</dbReference>
<dbReference type="OrthoDB" id="1577640at2759"/>
<dbReference type="GO" id="GO:0006487">
    <property type="term" value="P:protein N-linked glycosylation"/>
    <property type="evidence" value="ECO:0007669"/>
    <property type="project" value="TreeGrafter"/>
</dbReference>
<accession>A0A9P7T2F1</accession>
<dbReference type="Proteomes" id="UP000748025">
    <property type="component" value="Unassembled WGS sequence"/>
</dbReference>
<dbReference type="EMBL" id="SRPW01000405">
    <property type="protein sequence ID" value="KAG6014935.1"/>
    <property type="molecule type" value="Genomic_DNA"/>
</dbReference>
<keyword evidence="3" id="KW-1185">Reference proteome</keyword>
<protein>
    <submittedName>
        <fullName evidence="2">Uncharacterized protein</fullName>
    </submittedName>
</protein>
<dbReference type="GO" id="GO:0000136">
    <property type="term" value="C:mannan polymerase complex"/>
    <property type="evidence" value="ECO:0007669"/>
    <property type="project" value="TreeGrafter"/>
</dbReference>
<dbReference type="InterPro" id="IPR039367">
    <property type="entry name" value="Och1-like"/>
</dbReference>